<gene>
    <name evidence="1" type="ORF">OCBIM_22034084mg</name>
</gene>
<sequence length="89" mass="10376">MKTRLLGQLAETIPISSGSDEQSADYTFSHSLEIPTETTERDALNIINKSINQKQKNTKLRKHKRRGFIYKRGRIKCFLFRSFCNKRQG</sequence>
<reference evidence="1" key="1">
    <citation type="submission" date="2015-07" db="EMBL/GenBank/DDBJ databases">
        <title>MeaNS - Measles Nucleotide Surveillance Program.</title>
        <authorList>
            <person name="Tran T."/>
            <person name="Druce J."/>
        </authorList>
    </citation>
    <scope>NUCLEOTIDE SEQUENCE</scope>
    <source>
        <strain evidence="1">UCB-OBI-ISO-001</strain>
        <tissue evidence="1">Gonad</tissue>
    </source>
</reference>
<dbReference type="AlphaFoldDB" id="A0A0L8GG31"/>
<organism evidence="1">
    <name type="scientific">Octopus bimaculoides</name>
    <name type="common">California two-spotted octopus</name>
    <dbReference type="NCBI Taxonomy" id="37653"/>
    <lineage>
        <taxon>Eukaryota</taxon>
        <taxon>Metazoa</taxon>
        <taxon>Spiralia</taxon>
        <taxon>Lophotrochozoa</taxon>
        <taxon>Mollusca</taxon>
        <taxon>Cephalopoda</taxon>
        <taxon>Coleoidea</taxon>
        <taxon>Octopodiformes</taxon>
        <taxon>Octopoda</taxon>
        <taxon>Incirrata</taxon>
        <taxon>Octopodidae</taxon>
        <taxon>Octopus</taxon>
    </lineage>
</organism>
<dbReference type="EMBL" id="KQ421961">
    <property type="protein sequence ID" value="KOF75913.1"/>
    <property type="molecule type" value="Genomic_DNA"/>
</dbReference>
<protein>
    <submittedName>
        <fullName evidence="1">Uncharacterized protein</fullName>
    </submittedName>
</protein>
<evidence type="ECO:0000313" key="1">
    <source>
        <dbReference type="EMBL" id="KOF75913.1"/>
    </source>
</evidence>
<accession>A0A0L8GG31</accession>
<name>A0A0L8GG31_OCTBM</name>
<proteinExistence type="predicted"/>